<evidence type="ECO:0000259" key="10">
    <source>
        <dbReference type="PROSITE" id="PS50016"/>
    </source>
</evidence>
<proteinExistence type="predicted"/>
<keyword evidence="13" id="KW-1185">Reference proteome</keyword>
<keyword evidence="3" id="KW-0862">Zinc</keyword>
<dbReference type="GO" id="GO:0003714">
    <property type="term" value="F:transcription corepressor activity"/>
    <property type="evidence" value="ECO:0007669"/>
    <property type="project" value="TreeGrafter"/>
</dbReference>
<dbReference type="Ensembl" id="ENSEBUT00000001851.1">
    <property type="protein sequence ID" value="ENSEBUP00000001523.1"/>
    <property type="gene ID" value="ENSEBUG00000001302.1"/>
</dbReference>
<dbReference type="InterPro" id="IPR013083">
    <property type="entry name" value="Znf_RING/FYVE/PHD"/>
</dbReference>
<dbReference type="PROSITE" id="PS01359">
    <property type="entry name" value="ZF_PHD_1"/>
    <property type="match status" value="1"/>
</dbReference>
<feature type="region of interest" description="Disordered" evidence="8">
    <location>
        <begin position="1"/>
        <end position="89"/>
    </location>
</feature>
<evidence type="ECO:0000259" key="11">
    <source>
        <dbReference type="PROSITE" id="PS50812"/>
    </source>
</evidence>
<feature type="domain" description="PWWP" evidence="11">
    <location>
        <begin position="287"/>
        <end position="323"/>
    </location>
</feature>
<evidence type="ECO:0000256" key="4">
    <source>
        <dbReference type="ARBA" id="ARBA00022990"/>
    </source>
</evidence>
<keyword evidence="1" id="KW-0479">Metal-binding</keyword>
<protein>
    <recommendedName>
        <fullName evidence="14">Protein kinase C binding protein 1, like</fullName>
    </recommendedName>
</protein>
<dbReference type="GO" id="GO:0005737">
    <property type="term" value="C:cytoplasm"/>
    <property type="evidence" value="ECO:0007669"/>
    <property type="project" value="TreeGrafter"/>
</dbReference>
<evidence type="ECO:0000256" key="8">
    <source>
        <dbReference type="SAM" id="MobiDB-lite"/>
    </source>
</evidence>
<sequence length="323" mass="37100">MEGPLEKDAEKVKTKKSDEDRSKRMECSDGAEEVAGEMKKYSDVKEEENRDVHKDDVEVKGQVLPLPDAQPDKNLAIAAPKKHKRPAHAAREQDGRNDCYCWLCHREGQVLCCELCPRVFHTRCLRLPAEPEGDWFCPECEKVTMAECVETQSKAMGLLTADHLCYLLRLALQRMKHPGTEPFHRPVSLEQHPDYTEHVFHPMDLGTLEQNVMKKMYGCTEAFVADTKWILHNCIIFNGANHKLTAIAKSIIKVCEHEVNDIEACPECYLIACRQQDNWFCEPCSKPHSLVWAKVKGFPFWPARAVRERDGQVDVRFFGQHDR</sequence>
<dbReference type="InterPro" id="IPR037967">
    <property type="entry name" value="ZMYND8_Bromo_dom"/>
</dbReference>
<dbReference type="PANTHER" id="PTHR46453">
    <property type="entry name" value="PROTEIN KINASE C-BINDING PROTEIN 1"/>
    <property type="match status" value="1"/>
</dbReference>
<feature type="compositionally biased region" description="Basic and acidic residues" evidence="8">
    <location>
        <begin position="36"/>
        <end position="59"/>
    </location>
</feature>
<dbReference type="SMART" id="SM00297">
    <property type="entry name" value="BROMO"/>
    <property type="match status" value="1"/>
</dbReference>
<keyword evidence="5 6" id="KW-0103">Bromodomain</keyword>
<evidence type="ECO:0000313" key="12">
    <source>
        <dbReference type="Ensembl" id="ENSEBUP00000001523.1"/>
    </source>
</evidence>
<dbReference type="Gene3D" id="1.20.920.10">
    <property type="entry name" value="Bromodomain-like"/>
    <property type="match status" value="1"/>
</dbReference>
<keyword evidence="2 7" id="KW-0863">Zinc-finger</keyword>
<feature type="domain" description="Bromo" evidence="9">
    <location>
        <begin position="175"/>
        <end position="245"/>
    </location>
</feature>
<accession>A0A8C4N5D1</accession>
<feature type="compositionally biased region" description="Basic and acidic residues" evidence="8">
    <location>
        <begin position="1"/>
        <end position="27"/>
    </location>
</feature>
<reference evidence="12" key="1">
    <citation type="submission" date="2025-08" db="UniProtKB">
        <authorList>
            <consortium name="Ensembl"/>
        </authorList>
    </citation>
    <scope>IDENTIFICATION</scope>
</reference>
<dbReference type="InterPro" id="IPR044075">
    <property type="entry name" value="PRKCBP1_PHD"/>
</dbReference>
<evidence type="ECO:0000256" key="2">
    <source>
        <dbReference type="ARBA" id="ARBA00022771"/>
    </source>
</evidence>
<dbReference type="Gene3D" id="2.30.30.140">
    <property type="match status" value="1"/>
</dbReference>
<dbReference type="CDD" id="cd05508">
    <property type="entry name" value="Bromo_RACK7"/>
    <property type="match status" value="1"/>
</dbReference>
<keyword evidence="4" id="KW-0007">Acetylation</keyword>
<dbReference type="PROSITE" id="PS00633">
    <property type="entry name" value="BROMODOMAIN_1"/>
    <property type="match status" value="1"/>
</dbReference>
<dbReference type="SUPFAM" id="SSF47370">
    <property type="entry name" value="Bromodomain"/>
    <property type="match status" value="1"/>
</dbReference>
<dbReference type="PROSITE" id="PS50812">
    <property type="entry name" value="PWWP"/>
    <property type="match status" value="1"/>
</dbReference>
<name>A0A8C4N5D1_EPTBU</name>
<dbReference type="Gene3D" id="3.30.40.10">
    <property type="entry name" value="Zinc/RING finger domain, C3HC4 (zinc finger)"/>
    <property type="match status" value="1"/>
</dbReference>
<dbReference type="InterPro" id="IPR019786">
    <property type="entry name" value="Zinc_finger_PHD-type_CS"/>
</dbReference>
<dbReference type="GO" id="GO:0008270">
    <property type="term" value="F:zinc ion binding"/>
    <property type="evidence" value="ECO:0007669"/>
    <property type="project" value="UniProtKB-KW"/>
</dbReference>
<dbReference type="Pfam" id="PF00439">
    <property type="entry name" value="Bromodomain"/>
    <property type="match status" value="1"/>
</dbReference>
<dbReference type="SMART" id="SM00293">
    <property type="entry name" value="PWWP"/>
    <property type="match status" value="1"/>
</dbReference>
<dbReference type="PRINTS" id="PR00503">
    <property type="entry name" value="BROMODOMAIN"/>
</dbReference>
<dbReference type="GeneTree" id="ENSGT00940000154897"/>
<feature type="domain" description="PHD-type" evidence="10">
    <location>
        <begin position="98"/>
        <end position="143"/>
    </location>
</feature>
<evidence type="ECO:0000256" key="6">
    <source>
        <dbReference type="PROSITE-ProRule" id="PRU00035"/>
    </source>
</evidence>
<dbReference type="CDD" id="cd15538">
    <property type="entry name" value="PHD_PRKCBP1"/>
    <property type="match status" value="1"/>
</dbReference>
<evidence type="ECO:0000256" key="7">
    <source>
        <dbReference type="PROSITE-ProRule" id="PRU00146"/>
    </source>
</evidence>
<dbReference type="PROSITE" id="PS50014">
    <property type="entry name" value="BROMODOMAIN_2"/>
    <property type="match status" value="1"/>
</dbReference>
<dbReference type="SMART" id="SM00249">
    <property type="entry name" value="PHD"/>
    <property type="match status" value="1"/>
</dbReference>
<organism evidence="12 13">
    <name type="scientific">Eptatretus burgeri</name>
    <name type="common">Inshore hagfish</name>
    <dbReference type="NCBI Taxonomy" id="7764"/>
    <lineage>
        <taxon>Eukaryota</taxon>
        <taxon>Metazoa</taxon>
        <taxon>Chordata</taxon>
        <taxon>Craniata</taxon>
        <taxon>Vertebrata</taxon>
        <taxon>Cyclostomata</taxon>
        <taxon>Myxini</taxon>
        <taxon>Myxiniformes</taxon>
        <taxon>Myxinidae</taxon>
        <taxon>Eptatretinae</taxon>
        <taxon>Eptatretus</taxon>
    </lineage>
</organism>
<dbReference type="GO" id="GO:0005634">
    <property type="term" value="C:nucleus"/>
    <property type="evidence" value="ECO:0007669"/>
    <property type="project" value="TreeGrafter"/>
</dbReference>
<evidence type="ECO:0000259" key="9">
    <source>
        <dbReference type="PROSITE" id="PS50014"/>
    </source>
</evidence>
<evidence type="ECO:0000256" key="3">
    <source>
        <dbReference type="ARBA" id="ARBA00022833"/>
    </source>
</evidence>
<evidence type="ECO:0000256" key="1">
    <source>
        <dbReference type="ARBA" id="ARBA00022723"/>
    </source>
</evidence>
<dbReference type="InterPro" id="IPR036427">
    <property type="entry name" value="Bromodomain-like_sf"/>
</dbReference>
<reference evidence="12" key="2">
    <citation type="submission" date="2025-09" db="UniProtKB">
        <authorList>
            <consortium name="Ensembl"/>
        </authorList>
    </citation>
    <scope>IDENTIFICATION</scope>
</reference>
<dbReference type="Pfam" id="PF00628">
    <property type="entry name" value="PHD"/>
    <property type="match status" value="1"/>
</dbReference>
<evidence type="ECO:0000313" key="13">
    <source>
        <dbReference type="Proteomes" id="UP000694388"/>
    </source>
</evidence>
<dbReference type="SUPFAM" id="SSF57903">
    <property type="entry name" value="FYVE/PHD zinc finger"/>
    <property type="match status" value="1"/>
</dbReference>
<dbReference type="InterPro" id="IPR001487">
    <property type="entry name" value="Bromodomain"/>
</dbReference>
<dbReference type="InterPro" id="IPR018359">
    <property type="entry name" value="Bromodomain_CS"/>
</dbReference>
<dbReference type="SUPFAM" id="SSF63748">
    <property type="entry name" value="Tudor/PWWP/MBT"/>
    <property type="match status" value="1"/>
</dbReference>
<dbReference type="InterPro" id="IPR000313">
    <property type="entry name" value="PWWP_dom"/>
</dbReference>
<evidence type="ECO:0000256" key="5">
    <source>
        <dbReference type="ARBA" id="ARBA00023117"/>
    </source>
</evidence>
<evidence type="ECO:0008006" key="14">
    <source>
        <dbReference type="Google" id="ProtNLM"/>
    </source>
</evidence>
<dbReference type="InterPro" id="IPR019787">
    <property type="entry name" value="Znf_PHD-finger"/>
</dbReference>
<dbReference type="InterPro" id="IPR001965">
    <property type="entry name" value="Znf_PHD"/>
</dbReference>
<dbReference type="InterPro" id="IPR011011">
    <property type="entry name" value="Znf_FYVE_PHD"/>
</dbReference>
<dbReference type="PANTHER" id="PTHR46453:SF5">
    <property type="entry name" value="PROTEIN KINASE C-BINDING PROTEIN 1 ISOFORM X1"/>
    <property type="match status" value="1"/>
</dbReference>
<dbReference type="Proteomes" id="UP000694388">
    <property type="component" value="Unplaced"/>
</dbReference>
<dbReference type="AlphaFoldDB" id="A0A8C4N5D1"/>
<dbReference type="PROSITE" id="PS50016">
    <property type="entry name" value="ZF_PHD_2"/>
    <property type="match status" value="1"/>
</dbReference>